<feature type="transmembrane region" description="Helical" evidence="1">
    <location>
        <begin position="176"/>
        <end position="198"/>
    </location>
</feature>
<dbReference type="Proteomes" id="UP000178930">
    <property type="component" value="Unassembled WGS sequence"/>
</dbReference>
<dbReference type="STRING" id="1797532.A2729_02665"/>
<gene>
    <name evidence="2" type="ORF">A2729_02665</name>
</gene>
<sequence>MKIIQIITQKVWLLFIAINLMVFIYLMAGLNLGLNLNWNQSQFKNNPDQVENLFNYLKNKNQLKVNYYTTREILHLQDIKKLLFKFKMIIFALLALLITQLIFLVKFWRRQIINLIKQILFICLGFELLLFIILRFYFEKIFYQFHLFTFSNDYWQLDPNFESLINVFPPAYFQNLIISTMIITTAIFIMLLALIYFLKDQTER</sequence>
<organism evidence="2 3">
    <name type="scientific">Candidatus Buchananbacteria bacterium RIFCSPHIGHO2_01_FULL_39_14</name>
    <dbReference type="NCBI Taxonomy" id="1797532"/>
    <lineage>
        <taxon>Bacteria</taxon>
        <taxon>Candidatus Buchananiibacteriota</taxon>
    </lineage>
</organism>
<keyword evidence="1" id="KW-0472">Membrane</keyword>
<evidence type="ECO:0000313" key="3">
    <source>
        <dbReference type="Proteomes" id="UP000178930"/>
    </source>
</evidence>
<evidence type="ECO:0000313" key="2">
    <source>
        <dbReference type="EMBL" id="OGY42935.1"/>
    </source>
</evidence>
<feature type="transmembrane region" description="Helical" evidence="1">
    <location>
        <begin position="88"/>
        <end position="107"/>
    </location>
</feature>
<reference evidence="2 3" key="1">
    <citation type="journal article" date="2016" name="Nat. Commun.">
        <title>Thousands of microbial genomes shed light on interconnected biogeochemical processes in an aquifer system.</title>
        <authorList>
            <person name="Anantharaman K."/>
            <person name="Brown C.T."/>
            <person name="Hug L.A."/>
            <person name="Sharon I."/>
            <person name="Castelle C.J."/>
            <person name="Probst A.J."/>
            <person name="Thomas B.C."/>
            <person name="Singh A."/>
            <person name="Wilkins M.J."/>
            <person name="Karaoz U."/>
            <person name="Brodie E.L."/>
            <person name="Williams K.H."/>
            <person name="Hubbard S.S."/>
            <person name="Banfield J.F."/>
        </authorList>
    </citation>
    <scope>NUCLEOTIDE SEQUENCE [LARGE SCALE GENOMIC DNA]</scope>
</reference>
<dbReference type="EMBL" id="MHIB01000048">
    <property type="protein sequence ID" value="OGY42935.1"/>
    <property type="molecule type" value="Genomic_DNA"/>
</dbReference>
<feature type="transmembrane region" description="Helical" evidence="1">
    <location>
        <begin position="119"/>
        <end position="138"/>
    </location>
</feature>
<dbReference type="AlphaFoldDB" id="A0A1G1XS81"/>
<evidence type="ECO:0008006" key="4">
    <source>
        <dbReference type="Google" id="ProtNLM"/>
    </source>
</evidence>
<proteinExistence type="predicted"/>
<keyword evidence="1" id="KW-0812">Transmembrane</keyword>
<evidence type="ECO:0000256" key="1">
    <source>
        <dbReference type="SAM" id="Phobius"/>
    </source>
</evidence>
<feature type="transmembrane region" description="Helical" evidence="1">
    <location>
        <begin position="12"/>
        <end position="34"/>
    </location>
</feature>
<dbReference type="InterPro" id="IPR010178">
    <property type="entry name" value="Lit"/>
</dbReference>
<name>A0A1G1XS81_9BACT</name>
<keyword evidence="1" id="KW-1133">Transmembrane helix</keyword>
<dbReference type="Pfam" id="PF07314">
    <property type="entry name" value="Lit"/>
    <property type="match status" value="1"/>
</dbReference>
<accession>A0A1G1XS81</accession>
<protein>
    <recommendedName>
        <fullName evidence="4">TIGR01906 family membrane protein</fullName>
    </recommendedName>
</protein>
<comment type="caution">
    <text evidence="2">The sequence shown here is derived from an EMBL/GenBank/DDBJ whole genome shotgun (WGS) entry which is preliminary data.</text>
</comment>